<dbReference type="EMBL" id="JAZGQO010000001">
    <property type="protein sequence ID" value="KAK6196365.1"/>
    <property type="molecule type" value="Genomic_DNA"/>
</dbReference>
<keyword evidence="1" id="KW-0175">Coiled coil</keyword>
<comment type="caution">
    <text evidence="2">The sequence shown here is derived from an EMBL/GenBank/DDBJ whole genome shotgun (WGS) entry which is preliminary data.</text>
</comment>
<name>A0AAN8KE98_PATCE</name>
<gene>
    <name evidence="2" type="ORF">SNE40_001602</name>
    <name evidence="3" type="ORF">SNE40_001604</name>
</gene>
<feature type="coiled-coil region" evidence="1">
    <location>
        <begin position="3"/>
        <end position="30"/>
    </location>
</feature>
<evidence type="ECO:0000313" key="3">
    <source>
        <dbReference type="EMBL" id="KAK6196367.1"/>
    </source>
</evidence>
<dbReference type="Proteomes" id="UP001347796">
    <property type="component" value="Unassembled WGS sequence"/>
</dbReference>
<reference evidence="2 4" key="1">
    <citation type="submission" date="2024-01" db="EMBL/GenBank/DDBJ databases">
        <title>The genome of the rayed Mediterranean limpet Patella caerulea (Linnaeus, 1758).</title>
        <authorList>
            <person name="Anh-Thu Weber A."/>
            <person name="Halstead-Nussloch G."/>
        </authorList>
    </citation>
    <scope>NUCLEOTIDE SEQUENCE [LARGE SCALE GENOMIC DNA]</scope>
    <source>
        <strain evidence="2">AATW-2023a</strain>
        <tissue evidence="2">Whole specimen</tissue>
    </source>
</reference>
<evidence type="ECO:0000313" key="4">
    <source>
        <dbReference type="Proteomes" id="UP001347796"/>
    </source>
</evidence>
<organism evidence="2 4">
    <name type="scientific">Patella caerulea</name>
    <name type="common">Rayed Mediterranean limpet</name>
    <dbReference type="NCBI Taxonomy" id="87958"/>
    <lineage>
        <taxon>Eukaryota</taxon>
        <taxon>Metazoa</taxon>
        <taxon>Spiralia</taxon>
        <taxon>Lophotrochozoa</taxon>
        <taxon>Mollusca</taxon>
        <taxon>Gastropoda</taxon>
        <taxon>Patellogastropoda</taxon>
        <taxon>Patelloidea</taxon>
        <taxon>Patellidae</taxon>
        <taxon>Patella</taxon>
    </lineage>
</organism>
<dbReference type="AlphaFoldDB" id="A0AAN8KE98"/>
<protein>
    <submittedName>
        <fullName evidence="2">Uncharacterized protein</fullName>
    </submittedName>
</protein>
<proteinExistence type="predicted"/>
<sequence>MNKEELINKVGVLKERSVQLNNENNKLRKALFESIKTKGHKLNQINNQELLDLFANCQSDVEKSFPDINSLQRVF</sequence>
<accession>A0AAN8KE98</accession>
<dbReference type="EMBL" id="JAZGQO010000001">
    <property type="protein sequence ID" value="KAK6196367.1"/>
    <property type="molecule type" value="Genomic_DNA"/>
</dbReference>
<keyword evidence="4" id="KW-1185">Reference proteome</keyword>
<evidence type="ECO:0000256" key="1">
    <source>
        <dbReference type="SAM" id="Coils"/>
    </source>
</evidence>
<evidence type="ECO:0000313" key="2">
    <source>
        <dbReference type="EMBL" id="KAK6196365.1"/>
    </source>
</evidence>